<evidence type="ECO:0000256" key="1">
    <source>
        <dbReference type="PIRSR" id="PIRSR620023-1"/>
    </source>
</evidence>
<keyword evidence="3" id="KW-0378">Hydrolase</keyword>
<dbReference type="NCBIfam" id="TIGR03590">
    <property type="entry name" value="PseG"/>
    <property type="match status" value="1"/>
</dbReference>
<dbReference type="InterPro" id="IPR020023">
    <property type="entry name" value="PseG"/>
</dbReference>
<organism evidence="3 4">
    <name type="scientific">Pseudovibrio denitrificans</name>
    <dbReference type="NCBI Taxonomy" id="258256"/>
    <lineage>
        <taxon>Bacteria</taxon>
        <taxon>Pseudomonadati</taxon>
        <taxon>Pseudomonadota</taxon>
        <taxon>Alphaproteobacteria</taxon>
        <taxon>Hyphomicrobiales</taxon>
        <taxon>Stappiaceae</taxon>
        <taxon>Pseudovibrio</taxon>
    </lineage>
</organism>
<reference evidence="4" key="1">
    <citation type="submission" date="2016-10" db="EMBL/GenBank/DDBJ databases">
        <authorList>
            <person name="Varghese N."/>
            <person name="Submissions S."/>
        </authorList>
    </citation>
    <scope>NUCLEOTIDE SEQUENCE [LARGE SCALE GENOMIC DNA]</scope>
    <source>
        <strain evidence="4">DSM 17465</strain>
    </source>
</reference>
<sequence length="364" mass="39816">MSGVLRVAVRADAGHVIGTGHVMRCMSICEELRKLGAQCVFFCKRHQGHLRELILKRGFDCILLEVDSSWRASGHLSWVGGSPEDDLEQFLDQLRGVKPFDLVIIDHYGLDGEYEKQVRRFVPVIAVLDDLADRPHDCDVLVDQNVGHDASCYLDLVPEDALLCVGEKYAPLRTVFAELRDQSLERRNYASSQFSVLVAYGGADPDNLTGRTIDALSGLSKIAHVDVVLSSIAKHLPSVRALIDELSNVTLHVDTREMPELMLNADFAIGAAGVTALERCALGLPTLMAIIAANQISTAEFLERKGAVKLLGHVDDIDAFKLKQAVCKLVDAPEELSNMSQAAAALCDGKGLERIVPNLLRKLN</sequence>
<name>A0A1I7CTW6_9HYPH</name>
<dbReference type="Gene3D" id="3.40.50.2000">
    <property type="entry name" value="Glycogen Phosphorylase B"/>
    <property type="match status" value="1"/>
</dbReference>
<proteinExistence type="predicted"/>
<gene>
    <name evidence="3" type="ORF">SAMN05444141_106424</name>
</gene>
<dbReference type="EMBL" id="FPBD01000006">
    <property type="protein sequence ID" value="SFU02843.1"/>
    <property type="molecule type" value="Genomic_DNA"/>
</dbReference>
<dbReference type="SUPFAM" id="SSF53756">
    <property type="entry name" value="UDP-Glycosyltransferase/glycogen phosphorylase"/>
    <property type="match status" value="1"/>
</dbReference>
<evidence type="ECO:0000313" key="4">
    <source>
        <dbReference type="Proteomes" id="UP000183371"/>
    </source>
</evidence>
<evidence type="ECO:0000256" key="2">
    <source>
        <dbReference type="PIRSR" id="PIRSR620023-2"/>
    </source>
</evidence>
<dbReference type="Proteomes" id="UP000183371">
    <property type="component" value="Unassembled WGS sequence"/>
</dbReference>
<feature type="active site" description="Proton acceptor" evidence="1">
    <location>
        <position position="21"/>
    </location>
</feature>
<dbReference type="AlphaFoldDB" id="A0A1I7CTW6"/>
<dbReference type="GO" id="GO:0016757">
    <property type="term" value="F:glycosyltransferase activity"/>
    <property type="evidence" value="ECO:0007669"/>
    <property type="project" value="TreeGrafter"/>
</dbReference>
<keyword evidence="4" id="KW-1185">Reference proteome</keyword>
<dbReference type="RefSeq" id="WP_083417190.1">
    <property type="nucleotide sequence ID" value="NZ_FPBD01000006.1"/>
</dbReference>
<protein>
    <submittedName>
        <fullName evidence="3">UDP-2,4-diacetamido-2,4,6-trideoxy-beta-L-altropyranose hydrolase</fullName>
    </submittedName>
</protein>
<accession>A0A1I7CTW6</accession>
<dbReference type="PANTHER" id="PTHR21015">
    <property type="entry name" value="UDP-N-ACETYLGLUCOSAMINE--N-ACETYLMURAMYL-(PENTAPEPTIDE) PYROPHOSPHORYL-UNDECAPRENOL N-ACETYLGLUCOSAMINE TRANSFERASE 1"/>
    <property type="match status" value="1"/>
</dbReference>
<dbReference type="Gene3D" id="3.40.50.11190">
    <property type="match status" value="1"/>
</dbReference>
<evidence type="ECO:0000313" key="3">
    <source>
        <dbReference type="EMBL" id="SFU02843.1"/>
    </source>
</evidence>
<dbReference type="GO" id="GO:0016787">
    <property type="term" value="F:hydrolase activity"/>
    <property type="evidence" value="ECO:0007669"/>
    <property type="project" value="UniProtKB-KW"/>
</dbReference>
<dbReference type="PANTHER" id="PTHR21015:SF22">
    <property type="entry name" value="GLYCOSYLTRANSFERASE"/>
    <property type="match status" value="1"/>
</dbReference>
<feature type="binding site" evidence="2">
    <location>
        <position position="173"/>
    </location>
    <ligand>
        <name>substrate</name>
    </ligand>
</feature>
<feature type="binding site" evidence="2">
    <location>
        <position position="278"/>
    </location>
    <ligand>
        <name>substrate</name>
    </ligand>
</feature>